<feature type="transmembrane region" description="Helical" evidence="1">
    <location>
        <begin position="12"/>
        <end position="31"/>
    </location>
</feature>
<organism evidence="2 3">
    <name type="scientific">Anaerotruncus massiliensis</name>
    <name type="common">ex Liu et al. 2021</name>
    <dbReference type="NCBI Taxonomy" id="2321404"/>
    <lineage>
        <taxon>Bacteria</taxon>
        <taxon>Bacillati</taxon>
        <taxon>Bacillota</taxon>
        <taxon>Clostridia</taxon>
        <taxon>Eubacteriales</taxon>
        <taxon>Oscillospiraceae</taxon>
        <taxon>Anaerotruncus</taxon>
    </lineage>
</organism>
<name>A0A498CLD6_9FIRM</name>
<evidence type="ECO:0000313" key="3">
    <source>
        <dbReference type="Proteomes" id="UP000276301"/>
    </source>
</evidence>
<dbReference type="NCBIfam" id="TIGR01598">
    <property type="entry name" value="holin_phiLC3"/>
    <property type="match status" value="1"/>
</dbReference>
<keyword evidence="1" id="KW-0472">Membrane</keyword>
<gene>
    <name evidence="2" type="ORF">D4A47_08290</name>
</gene>
<protein>
    <submittedName>
        <fullName evidence="2">Phage holin</fullName>
    </submittedName>
</protein>
<proteinExistence type="predicted"/>
<dbReference type="Pfam" id="PF04531">
    <property type="entry name" value="Phage_holin_1"/>
    <property type="match status" value="1"/>
</dbReference>
<keyword evidence="1" id="KW-0812">Transmembrane</keyword>
<dbReference type="EMBL" id="RCHT01000013">
    <property type="protein sequence ID" value="RLL10632.1"/>
    <property type="molecule type" value="Genomic_DNA"/>
</dbReference>
<feature type="transmembrane region" description="Helical" evidence="1">
    <location>
        <begin position="51"/>
        <end position="69"/>
    </location>
</feature>
<comment type="caution">
    <text evidence="2">The sequence shown here is derived from an EMBL/GenBank/DDBJ whole genome shotgun (WGS) entry which is preliminary data.</text>
</comment>
<keyword evidence="1" id="KW-1133">Transmembrane helix</keyword>
<keyword evidence="3" id="KW-1185">Reference proteome</keyword>
<dbReference type="AlphaFoldDB" id="A0A498CLD6"/>
<evidence type="ECO:0000313" key="2">
    <source>
        <dbReference type="EMBL" id="RLL10632.1"/>
    </source>
</evidence>
<dbReference type="Proteomes" id="UP000276301">
    <property type="component" value="Unassembled WGS sequence"/>
</dbReference>
<dbReference type="RefSeq" id="WP_121586937.1">
    <property type="nucleotide sequence ID" value="NZ_RCHT01000013.1"/>
</dbReference>
<accession>A0A498CLD6</accession>
<dbReference type="InterPro" id="IPR006485">
    <property type="entry name" value="Phage-like_holin"/>
</dbReference>
<reference evidence="2 3" key="1">
    <citation type="submission" date="2018-10" db="EMBL/GenBank/DDBJ databases">
        <title>Anaerotruncus faecis sp. nov., isolated from human feces.</title>
        <authorList>
            <person name="Wang Y.-J."/>
        </authorList>
    </citation>
    <scope>NUCLEOTIDE SEQUENCE [LARGE SCALE GENOMIC DNA]</scope>
    <source>
        <strain evidence="2 3">22A2-44</strain>
    </source>
</reference>
<sequence>MKINWAVRFQNPLWWAQVACAVLLPILAYFGLSWEDMTSWAALGALFVRAVQNPVVVVSVLVSVFNAVVDPTTAGVGDSRLAMTYAAPHRDRRTDGREARP</sequence>
<evidence type="ECO:0000256" key="1">
    <source>
        <dbReference type="SAM" id="Phobius"/>
    </source>
</evidence>